<dbReference type="InterPro" id="IPR031803">
    <property type="entry name" value="BAT_GAF/HTH-assoc"/>
</dbReference>
<evidence type="ECO:0000259" key="4">
    <source>
        <dbReference type="Pfam" id="PF15915"/>
    </source>
</evidence>
<evidence type="ECO:0000313" key="6">
    <source>
        <dbReference type="Proteomes" id="UP001596547"/>
    </source>
</evidence>
<gene>
    <name evidence="5" type="ORF">ACFQPE_07620</name>
</gene>
<proteinExistence type="predicted"/>
<feature type="domain" description="Bacterioopsin transcriptional activator GAF and HTH associated" evidence="4">
    <location>
        <begin position="23"/>
        <end position="146"/>
    </location>
</feature>
<organism evidence="5 6">
    <name type="scientific">Halomarina halobia</name>
    <dbReference type="NCBI Taxonomy" id="3033386"/>
    <lineage>
        <taxon>Archaea</taxon>
        <taxon>Methanobacteriati</taxon>
        <taxon>Methanobacteriota</taxon>
        <taxon>Stenosarchaea group</taxon>
        <taxon>Halobacteria</taxon>
        <taxon>Halobacteriales</taxon>
        <taxon>Natronomonadaceae</taxon>
        <taxon>Halomarina</taxon>
    </lineage>
</organism>
<evidence type="ECO:0000256" key="2">
    <source>
        <dbReference type="ARBA" id="ARBA00023163"/>
    </source>
</evidence>
<keyword evidence="2" id="KW-0804">Transcription</keyword>
<accession>A0ABD6A8F2</accession>
<dbReference type="Pfam" id="PF04967">
    <property type="entry name" value="HTH_10"/>
    <property type="match status" value="1"/>
</dbReference>
<evidence type="ECO:0000256" key="1">
    <source>
        <dbReference type="ARBA" id="ARBA00023015"/>
    </source>
</evidence>
<keyword evidence="6" id="KW-1185">Reference proteome</keyword>
<evidence type="ECO:0000313" key="5">
    <source>
        <dbReference type="EMBL" id="MFC7316665.1"/>
    </source>
</evidence>
<dbReference type="InterPro" id="IPR007050">
    <property type="entry name" value="HTH_bacterioopsin"/>
</dbReference>
<sequence length="225" mass="25222">MDRQFESMIIVEFALDHPILRDALDRVPETTVQWERSDAVDGGRVRVLVWAEGDDLDAFEAALADDPTVAAPSRIVEIGGRRLYLTELRGEGLRASVYPLIVEEGGIIRDLTATREGWEFRVLFPTQRSLDRFFGFCSERGFRFEVHRVYEERGDGEASDYGLTAGQREVLATALEIGFLEVPRERTLADLAKRLGVSDNAASQRFRRAVKALTTATVCATPDRS</sequence>
<dbReference type="RefSeq" id="WP_276304072.1">
    <property type="nucleotide sequence ID" value="NZ_CP119992.1"/>
</dbReference>
<feature type="domain" description="HTH bat-type" evidence="3">
    <location>
        <begin position="163"/>
        <end position="214"/>
    </location>
</feature>
<evidence type="ECO:0000259" key="3">
    <source>
        <dbReference type="Pfam" id="PF04967"/>
    </source>
</evidence>
<name>A0ABD6A8F2_9EURY</name>
<dbReference type="AlphaFoldDB" id="A0ABD6A8F2"/>
<dbReference type="Pfam" id="PF15915">
    <property type="entry name" value="BAT"/>
    <property type="match status" value="1"/>
</dbReference>
<dbReference type="PANTHER" id="PTHR34236:SF1">
    <property type="entry name" value="DIMETHYL SULFOXIDE REDUCTASE TRANSCRIPTIONAL ACTIVATOR"/>
    <property type="match status" value="1"/>
</dbReference>
<dbReference type="Proteomes" id="UP001596547">
    <property type="component" value="Unassembled WGS sequence"/>
</dbReference>
<comment type="caution">
    <text evidence="5">The sequence shown here is derived from an EMBL/GenBank/DDBJ whole genome shotgun (WGS) entry which is preliminary data.</text>
</comment>
<reference evidence="5 6" key="1">
    <citation type="journal article" date="2019" name="Int. J. Syst. Evol. Microbiol.">
        <title>The Global Catalogue of Microorganisms (GCM) 10K type strain sequencing project: providing services to taxonomists for standard genome sequencing and annotation.</title>
        <authorList>
            <consortium name="The Broad Institute Genomics Platform"/>
            <consortium name="The Broad Institute Genome Sequencing Center for Infectious Disease"/>
            <person name="Wu L."/>
            <person name="Ma J."/>
        </authorList>
    </citation>
    <scope>NUCLEOTIDE SEQUENCE [LARGE SCALE GENOMIC DNA]</scope>
    <source>
        <strain evidence="5 6">PSR21</strain>
    </source>
</reference>
<keyword evidence="1" id="KW-0805">Transcription regulation</keyword>
<dbReference type="PANTHER" id="PTHR34236">
    <property type="entry name" value="DIMETHYL SULFOXIDE REDUCTASE TRANSCRIPTIONAL ACTIVATOR"/>
    <property type="match status" value="1"/>
</dbReference>
<dbReference type="GeneID" id="79316690"/>
<protein>
    <submittedName>
        <fullName evidence="5">Helix-turn-helix domain-containing protein</fullName>
    </submittedName>
</protein>
<dbReference type="EMBL" id="JBHTBF010000002">
    <property type="protein sequence ID" value="MFC7316665.1"/>
    <property type="molecule type" value="Genomic_DNA"/>
</dbReference>